<accession>A0A930HLA8</accession>
<evidence type="ECO:0000313" key="2">
    <source>
        <dbReference type="EMBL" id="MBF1383773.1"/>
    </source>
</evidence>
<feature type="chain" id="PRO_5037909476" description="Outer membrane protein beta-barrel domain-containing protein" evidence="1">
    <location>
        <begin position="21"/>
        <end position="192"/>
    </location>
</feature>
<sequence>MKKKTILLALLLLSVLTANAQEERVRDKSVYLEFFGPSLGVGVSYDARFSKTSKWGYRAGFGFAYSHESSPFGNSSSRVYSIPLGVTHLFGNQKHNLELGAGVSVGINNDTHRVGEDVIVEPYNPQSQYTRTKLVEENKFLMFTYSSVGYRFTSKKGFQLRLGITPTIPLVNRDFFDAKVAFMPYISFGKAF</sequence>
<name>A0A930HLA8_9BACT</name>
<gene>
    <name evidence="2" type="ORF">HXN26_02785</name>
</gene>
<dbReference type="Proteomes" id="UP000771736">
    <property type="component" value="Unassembled WGS sequence"/>
</dbReference>
<dbReference type="EMBL" id="JABZSJ010000008">
    <property type="protein sequence ID" value="MBF1383773.1"/>
    <property type="molecule type" value="Genomic_DNA"/>
</dbReference>
<evidence type="ECO:0008006" key="4">
    <source>
        <dbReference type="Google" id="ProtNLM"/>
    </source>
</evidence>
<proteinExistence type="predicted"/>
<reference evidence="2" key="1">
    <citation type="submission" date="2020-04" db="EMBL/GenBank/DDBJ databases">
        <title>Deep metagenomics examines the oral microbiome during advanced dental caries in children, revealing novel taxa and co-occurrences with host molecules.</title>
        <authorList>
            <person name="Baker J.L."/>
            <person name="Morton J.T."/>
            <person name="Dinis M."/>
            <person name="Alvarez R."/>
            <person name="Tran N.C."/>
            <person name="Knight R."/>
            <person name="Edlund A."/>
        </authorList>
    </citation>
    <scope>NUCLEOTIDE SEQUENCE</scope>
    <source>
        <strain evidence="2">JCVI_44_bin.5</strain>
    </source>
</reference>
<dbReference type="AlphaFoldDB" id="A0A930HLA8"/>
<organism evidence="2 3">
    <name type="scientific">Prevotella aurantiaca</name>
    <dbReference type="NCBI Taxonomy" id="596085"/>
    <lineage>
        <taxon>Bacteria</taxon>
        <taxon>Pseudomonadati</taxon>
        <taxon>Bacteroidota</taxon>
        <taxon>Bacteroidia</taxon>
        <taxon>Bacteroidales</taxon>
        <taxon>Prevotellaceae</taxon>
        <taxon>Prevotella</taxon>
    </lineage>
</organism>
<comment type="caution">
    <text evidence="2">The sequence shown here is derived from an EMBL/GenBank/DDBJ whole genome shotgun (WGS) entry which is preliminary data.</text>
</comment>
<protein>
    <recommendedName>
        <fullName evidence="4">Outer membrane protein beta-barrel domain-containing protein</fullName>
    </recommendedName>
</protein>
<evidence type="ECO:0000313" key="3">
    <source>
        <dbReference type="Proteomes" id="UP000771736"/>
    </source>
</evidence>
<feature type="signal peptide" evidence="1">
    <location>
        <begin position="1"/>
        <end position="20"/>
    </location>
</feature>
<dbReference type="RefSeq" id="WP_273158530.1">
    <property type="nucleotide sequence ID" value="NZ_CAUOTG010000010.1"/>
</dbReference>
<evidence type="ECO:0000256" key="1">
    <source>
        <dbReference type="SAM" id="SignalP"/>
    </source>
</evidence>
<keyword evidence="1" id="KW-0732">Signal</keyword>